<dbReference type="SUPFAM" id="SSF52129">
    <property type="entry name" value="Caspase-like"/>
    <property type="match status" value="1"/>
</dbReference>
<keyword evidence="3" id="KW-1185">Reference proteome</keyword>
<proteinExistence type="predicted"/>
<dbReference type="EMBL" id="ASPP01000990">
    <property type="protein sequence ID" value="ETO36115.1"/>
    <property type="molecule type" value="Genomic_DNA"/>
</dbReference>
<evidence type="ECO:0008006" key="4">
    <source>
        <dbReference type="Google" id="ProtNLM"/>
    </source>
</evidence>
<gene>
    <name evidence="2" type="ORF">RFI_00946</name>
</gene>
<evidence type="ECO:0000256" key="1">
    <source>
        <dbReference type="SAM" id="MobiDB-lite"/>
    </source>
</evidence>
<protein>
    <recommendedName>
        <fullName evidence="4">Caspase family p20 domain-containing protein</fullName>
    </recommendedName>
</protein>
<dbReference type="AlphaFoldDB" id="X6PC70"/>
<dbReference type="Gene3D" id="3.40.50.1460">
    <property type="match status" value="1"/>
</dbReference>
<evidence type="ECO:0000313" key="3">
    <source>
        <dbReference type="Proteomes" id="UP000023152"/>
    </source>
</evidence>
<accession>X6PC70</accession>
<reference evidence="2 3" key="1">
    <citation type="journal article" date="2013" name="Curr. Biol.">
        <title>The Genome of the Foraminiferan Reticulomyxa filosa.</title>
        <authorList>
            <person name="Glockner G."/>
            <person name="Hulsmann N."/>
            <person name="Schleicher M."/>
            <person name="Noegel A.A."/>
            <person name="Eichinger L."/>
            <person name="Gallinger C."/>
            <person name="Pawlowski J."/>
            <person name="Sierra R."/>
            <person name="Euteneuer U."/>
            <person name="Pillet L."/>
            <person name="Moustafa A."/>
            <person name="Platzer M."/>
            <person name="Groth M."/>
            <person name="Szafranski K."/>
            <person name="Schliwa M."/>
        </authorList>
    </citation>
    <scope>NUCLEOTIDE SEQUENCE [LARGE SCALE GENOMIC DNA]</scope>
</reference>
<comment type="caution">
    <text evidence="2">The sequence shown here is derived from an EMBL/GenBank/DDBJ whole genome shotgun (WGS) entry which is preliminary data.</text>
</comment>
<evidence type="ECO:0000313" key="2">
    <source>
        <dbReference type="EMBL" id="ETO36115.1"/>
    </source>
</evidence>
<dbReference type="InterPro" id="IPR029030">
    <property type="entry name" value="Caspase-like_dom_sf"/>
</dbReference>
<organism evidence="2 3">
    <name type="scientific">Reticulomyxa filosa</name>
    <dbReference type="NCBI Taxonomy" id="46433"/>
    <lineage>
        <taxon>Eukaryota</taxon>
        <taxon>Sar</taxon>
        <taxon>Rhizaria</taxon>
        <taxon>Retaria</taxon>
        <taxon>Foraminifera</taxon>
        <taxon>Monothalamids</taxon>
        <taxon>Reticulomyxidae</taxon>
        <taxon>Reticulomyxa</taxon>
    </lineage>
</organism>
<feature type="region of interest" description="Disordered" evidence="1">
    <location>
        <begin position="89"/>
        <end position="108"/>
    </location>
</feature>
<sequence>MSKALVKIGSKKYGLKLTTVTVAGLREQIIEVSKNEQRGNVLTRVVDSCGNDIETNQHLRRLVKDGRLLFFAEFQPNVNKIRIESTKKKDVEEKKEATTPLASSLLPSPSSPLPLSPLPLLPSCHEMKNPLVLLTGAMKYKKMTYLQNAKHDLIYCKNCLSKNLVINESLTLNDLNKFILKYALNLNDNSPNKKSYDGLIFVWCGYGNNGDIVITSDEKKKPFKDIQEDFVMKTDYFVGKPKIFMKIEFTDQQNLSSSSSSSTRIKNTKEIKSNENKIRYNQDVDIFTICASIPKKSIINKSEIANKKKKNILQKFFAK</sequence>
<dbReference type="Proteomes" id="UP000023152">
    <property type="component" value="Unassembled WGS sequence"/>
</dbReference>
<name>X6PC70_RETFI</name>